<gene>
    <name evidence="1" type="ORF">EXIGLDRAFT_724116</name>
</gene>
<dbReference type="Proteomes" id="UP000077266">
    <property type="component" value="Unassembled WGS sequence"/>
</dbReference>
<keyword evidence="2" id="KW-1185">Reference proteome</keyword>
<evidence type="ECO:0000313" key="2">
    <source>
        <dbReference type="Proteomes" id="UP000077266"/>
    </source>
</evidence>
<dbReference type="EMBL" id="KV426136">
    <property type="protein sequence ID" value="KZV87103.1"/>
    <property type="molecule type" value="Genomic_DNA"/>
</dbReference>
<organism evidence="1 2">
    <name type="scientific">Exidia glandulosa HHB12029</name>
    <dbReference type="NCBI Taxonomy" id="1314781"/>
    <lineage>
        <taxon>Eukaryota</taxon>
        <taxon>Fungi</taxon>
        <taxon>Dikarya</taxon>
        <taxon>Basidiomycota</taxon>
        <taxon>Agaricomycotina</taxon>
        <taxon>Agaricomycetes</taxon>
        <taxon>Auriculariales</taxon>
        <taxon>Exidiaceae</taxon>
        <taxon>Exidia</taxon>
    </lineage>
</organism>
<reference evidence="1 2" key="1">
    <citation type="journal article" date="2016" name="Mol. Biol. Evol.">
        <title>Comparative Genomics of Early-Diverging Mushroom-Forming Fungi Provides Insights into the Origins of Lignocellulose Decay Capabilities.</title>
        <authorList>
            <person name="Nagy L.G."/>
            <person name="Riley R."/>
            <person name="Tritt A."/>
            <person name="Adam C."/>
            <person name="Daum C."/>
            <person name="Floudas D."/>
            <person name="Sun H."/>
            <person name="Yadav J.S."/>
            <person name="Pangilinan J."/>
            <person name="Larsson K.H."/>
            <person name="Matsuura K."/>
            <person name="Barry K."/>
            <person name="Labutti K."/>
            <person name="Kuo R."/>
            <person name="Ohm R.A."/>
            <person name="Bhattacharya S.S."/>
            <person name="Shirouzu T."/>
            <person name="Yoshinaga Y."/>
            <person name="Martin F.M."/>
            <person name="Grigoriev I.V."/>
            <person name="Hibbett D.S."/>
        </authorList>
    </citation>
    <scope>NUCLEOTIDE SEQUENCE [LARGE SCALE GENOMIC DNA]</scope>
    <source>
        <strain evidence="1 2">HHB12029</strain>
    </source>
</reference>
<name>A0A165EJT7_EXIGL</name>
<dbReference type="AlphaFoldDB" id="A0A165EJT7"/>
<dbReference type="InParanoid" id="A0A165EJT7"/>
<sequence>MWHRVFSVIPKTATAAVSAHFNTHISLEPNRPVPPCERHAPLAIHPCCPHSIR</sequence>
<protein>
    <submittedName>
        <fullName evidence="1">Uncharacterized protein</fullName>
    </submittedName>
</protein>
<accession>A0A165EJT7</accession>
<proteinExistence type="predicted"/>
<evidence type="ECO:0000313" key="1">
    <source>
        <dbReference type="EMBL" id="KZV87103.1"/>
    </source>
</evidence>